<evidence type="ECO:0000256" key="5">
    <source>
        <dbReference type="SAM" id="Phobius"/>
    </source>
</evidence>
<feature type="transmembrane region" description="Helical" evidence="5">
    <location>
        <begin position="141"/>
        <end position="159"/>
    </location>
</feature>
<protein>
    <submittedName>
        <fullName evidence="7">Sodium/calcium exchanger membrane region</fullName>
    </submittedName>
</protein>
<dbReference type="GO" id="GO:0008273">
    <property type="term" value="F:calcium, potassium:sodium antiporter activity"/>
    <property type="evidence" value="ECO:0007669"/>
    <property type="project" value="TreeGrafter"/>
</dbReference>
<evidence type="ECO:0000256" key="2">
    <source>
        <dbReference type="ARBA" id="ARBA00022692"/>
    </source>
</evidence>
<dbReference type="InterPro" id="IPR044880">
    <property type="entry name" value="NCX_ion-bd_dom_sf"/>
</dbReference>
<dbReference type="RefSeq" id="WP_008410377.1">
    <property type="nucleotide sequence ID" value="NZ_CAOS01000003.1"/>
</dbReference>
<comment type="caution">
    <text evidence="7">The sequence shown here is derived from an EMBL/GenBank/DDBJ whole genome shotgun (WGS) entry which is preliminary data.</text>
</comment>
<keyword evidence="4 5" id="KW-0472">Membrane</keyword>
<dbReference type="PANTHER" id="PTHR10846:SF8">
    <property type="entry name" value="INNER MEMBRANE PROTEIN YRBG"/>
    <property type="match status" value="1"/>
</dbReference>
<dbReference type="EMBL" id="CAOS01000003">
    <property type="protein sequence ID" value="CCO07489.1"/>
    <property type="molecule type" value="Genomic_DNA"/>
</dbReference>
<dbReference type="eggNOG" id="COG0530">
    <property type="taxonomic scope" value="Bacteria"/>
</dbReference>
<dbReference type="GO" id="GO:0005886">
    <property type="term" value="C:plasma membrane"/>
    <property type="evidence" value="ECO:0007669"/>
    <property type="project" value="TreeGrafter"/>
</dbReference>
<feature type="transmembrane region" description="Helical" evidence="5">
    <location>
        <begin position="253"/>
        <end position="274"/>
    </location>
</feature>
<dbReference type="GO" id="GO:0005262">
    <property type="term" value="F:calcium channel activity"/>
    <property type="evidence" value="ECO:0007669"/>
    <property type="project" value="TreeGrafter"/>
</dbReference>
<feature type="transmembrane region" description="Helical" evidence="5">
    <location>
        <begin position="71"/>
        <end position="98"/>
    </location>
</feature>
<accession>K8DXV3</accession>
<evidence type="ECO:0000256" key="1">
    <source>
        <dbReference type="ARBA" id="ARBA00004141"/>
    </source>
</evidence>
<feature type="transmembrane region" description="Helical" evidence="5">
    <location>
        <begin position="119"/>
        <end position="135"/>
    </location>
</feature>
<feature type="transmembrane region" description="Helical" evidence="5">
    <location>
        <begin position="213"/>
        <end position="232"/>
    </location>
</feature>
<evidence type="ECO:0000313" key="7">
    <source>
        <dbReference type="EMBL" id="CCO07489.1"/>
    </source>
</evidence>
<feature type="transmembrane region" description="Helical" evidence="5">
    <location>
        <begin position="280"/>
        <end position="300"/>
    </location>
</feature>
<keyword evidence="2 5" id="KW-0812">Transmembrane</keyword>
<keyword evidence="8" id="KW-1185">Reference proteome</keyword>
<keyword evidence="3 5" id="KW-1133">Transmembrane helix</keyword>
<feature type="domain" description="Sodium/calcium exchanger membrane region" evidence="6">
    <location>
        <begin position="189"/>
        <end position="324"/>
    </location>
</feature>
<dbReference type="Gene3D" id="1.20.1420.30">
    <property type="entry name" value="NCX, central ion-binding region"/>
    <property type="match status" value="1"/>
</dbReference>
<evidence type="ECO:0000313" key="8">
    <source>
        <dbReference type="Proteomes" id="UP000009315"/>
    </source>
</evidence>
<dbReference type="AlphaFoldDB" id="K8DXV3"/>
<dbReference type="GO" id="GO:0006874">
    <property type="term" value="P:intracellular calcium ion homeostasis"/>
    <property type="evidence" value="ECO:0007669"/>
    <property type="project" value="TreeGrafter"/>
</dbReference>
<dbReference type="InterPro" id="IPR004837">
    <property type="entry name" value="NaCa_Exmemb"/>
</dbReference>
<reference evidence="7 8" key="1">
    <citation type="journal article" date="2013" name="Genome Announc.">
        <title>Genome Sequence of the Sulfate-Reducing Bacterium Desulfotomaculum hydrothermale Lam5(T).</title>
        <authorList>
            <person name="Amin O."/>
            <person name="Fardeau M.L."/>
            <person name="Valette O."/>
            <person name="Hirschler-Rea A."/>
            <person name="Barbe V."/>
            <person name="Medigue C."/>
            <person name="Vacherie B."/>
            <person name="Ollivier B."/>
            <person name="Bertin P.N."/>
            <person name="Dolla A."/>
        </authorList>
    </citation>
    <scope>NUCLEOTIDE SEQUENCE [LARGE SCALE GENOMIC DNA]</scope>
    <source>
        <strain evidence="8">Lam5 / DSM 18033</strain>
    </source>
</reference>
<dbReference type="STRING" id="1121428.DESHY_110433"/>
<organism evidence="7 8">
    <name type="scientific">Desulforamulus hydrothermalis Lam5 = DSM 18033</name>
    <dbReference type="NCBI Taxonomy" id="1121428"/>
    <lineage>
        <taxon>Bacteria</taxon>
        <taxon>Bacillati</taxon>
        <taxon>Bacillota</taxon>
        <taxon>Clostridia</taxon>
        <taxon>Eubacteriales</taxon>
        <taxon>Peptococcaceae</taxon>
        <taxon>Desulforamulus</taxon>
    </lineage>
</organism>
<name>K8DXV3_9FIRM</name>
<evidence type="ECO:0000259" key="6">
    <source>
        <dbReference type="Pfam" id="PF01699"/>
    </source>
</evidence>
<dbReference type="PANTHER" id="PTHR10846">
    <property type="entry name" value="SODIUM/POTASSIUM/CALCIUM EXCHANGER"/>
    <property type="match status" value="1"/>
</dbReference>
<dbReference type="InterPro" id="IPR004481">
    <property type="entry name" value="K/Na/Ca-exchanger"/>
</dbReference>
<evidence type="ECO:0000256" key="3">
    <source>
        <dbReference type="ARBA" id="ARBA00022989"/>
    </source>
</evidence>
<comment type="subcellular location">
    <subcellularLocation>
        <location evidence="1">Membrane</location>
        <topology evidence="1">Multi-pass membrane protein</topology>
    </subcellularLocation>
</comment>
<sequence length="332" mass="35431">MTNVLLLLFGLGIILVSAELFTNGVEWLGKKLHLNEGTVGSILAAVGTALPESVIPIIAILSATGQNAIDIGIGAILGAPFVLSTLALAIAGVAGLLWKRHGSRRRIMHCNRLVMTRDLQFFLGAYGLVIITAFLPSDLKYFIPPLLLAIYVIYVIKTLKCSGDTEPDSEINPLFFARAKADPSLFLVLLQVAAGLAGIVYGAHLFVNVIEKLAALLGVSAFILAFVISPIATELPEKVNSLIWIRQGKDTLALGNITGAMVFQSTVIPAMGIALTPWQLSPPALTSALLSVAAAGFIWYRLKSTGQIKPRTLAYNGLLYCLFIAALAYNFS</sequence>
<gene>
    <name evidence="7" type="ORF">DESHY_110433</name>
</gene>
<feature type="domain" description="Sodium/calcium exchanger membrane region" evidence="6">
    <location>
        <begin position="4"/>
        <end position="156"/>
    </location>
</feature>
<feature type="transmembrane region" description="Helical" evidence="5">
    <location>
        <begin position="185"/>
        <end position="207"/>
    </location>
</feature>
<dbReference type="Proteomes" id="UP000009315">
    <property type="component" value="Unassembled WGS sequence"/>
</dbReference>
<evidence type="ECO:0000256" key="4">
    <source>
        <dbReference type="ARBA" id="ARBA00023136"/>
    </source>
</evidence>
<dbReference type="Pfam" id="PF01699">
    <property type="entry name" value="Na_Ca_ex"/>
    <property type="match status" value="2"/>
</dbReference>
<proteinExistence type="predicted"/>
<feature type="transmembrane region" description="Helical" evidence="5">
    <location>
        <begin position="312"/>
        <end position="331"/>
    </location>
</feature>